<dbReference type="AlphaFoldDB" id="A0AAN7BW02"/>
<feature type="compositionally biased region" description="Low complexity" evidence="3">
    <location>
        <begin position="91"/>
        <end position="107"/>
    </location>
</feature>
<feature type="region of interest" description="Disordered" evidence="3">
    <location>
        <begin position="289"/>
        <end position="340"/>
    </location>
</feature>
<feature type="compositionally biased region" description="Polar residues" evidence="3">
    <location>
        <begin position="309"/>
        <end position="320"/>
    </location>
</feature>
<evidence type="ECO:0000256" key="2">
    <source>
        <dbReference type="SAM" id="Coils"/>
    </source>
</evidence>
<protein>
    <recommendedName>
        <fullName evidence="4">Chromo domain-containing protein</fullName>
    </recommendedName>
</protein>
<keyword evidence="6" id="KW-1185">Reference proteome</keyword>
<comment type="caution">
    <text evidence="5">The sequence shown here is derived from an EMBL/GenBank/DDBJ whole genome shotgun (WGS) entry which is preliminary data.</text>
</comment>
<feature type="coiled-coil region" evidence="2">
    <location>
        <begin position="1020"/>
        <end position="1156"/>
    </location>
</feature>
<feature type="compositionally biased region" description="Basic residues" evidence="3">
    <location>
        <begin position="1"/>
        <end position="19"/>
    </location>
</feature>
<dbReference type="EMBL" id="MU865299">
    <property type="protein sequence ID" value="KAK4230456.1"/>
    <property type="molecule type" value="Genomic_DNA"/>
</dbReference>
<proteinExistence type="predicted"/>
<organism evidence="5 6">
    <name type="scientific">Podospora fimiseda</name>
    <dbReference type="NCBI Taxonomy" id="252190"/>
    <lineage>
        <taxon>Eukaryota</taxon>
        <taxon>Fungi</taxon>
        <taxon>Dikarya</taxon>
        <taxon>Ascomycota</taxon>
        <taxon>Pezizomycotina</taxon>
        <taxon>Sordariomycetes</taxon>
        <taxon>Sordariomycetidae</taxon>
        <taxon>Sordariales</taxon>
        <taxon>Podosporaceae</taxon>
        <taxon>Podospora</taxon>
    </lineage>
</organism>
<feature type="compositionally biased region" description="Polar residues" evidence="3">
    <location>
        <begin position="1224"/>
        <end position="1235"/>
    </location>
</feature>
<feature type="region of interest" description="Disordered" evidence="3">
    <location>
        <begin position="1196"/>
        <end position="1258"/>
    </location>
</feature>
<dbReference type="Gene3D" id="2.40.50.40">
    <property type="match status" value="1"/>
</dbReference>
<dbReference type="Proteomes" id="UP001301958">
    <property type="component" value="Unassembled WGS sequence"/>
</dbReference>
<dbReference type="GO" id="GO:0006338">
    <property type="term" value="P:chromatin remodeling"/>
    <property type="evidence" value="ECO:0007669"/>
    <property type="project" value="UniProtKB-ARBA"/>
</dbReference>
<accession>A0AAN7BW02</accession>
<feature type="region of interest" description="Disordered" evidence="3">
    <location>
        <begin position="86"/>
        <end position="142"/>
    </location>
</feature>
<evidence type="ECO:0000313" key="5">
    <source>
        <dbReference type="EMBL" id="KAK4230456.1"/>
    </source>
</evidence>
<sequence>MPKRHRKKLTSSKPAKRRPPSSTGTAEQYFTIRDIISEKHEAGKLLYLVDWDDDPTTGEKYKPTWEPHENVTAAAIEDWELKKLHSQGAKVVDSSSPPSELESDSQLAPLSQPAQTAQSGPKRQRSRSLSAKQDDVARPPKRARTKDIVVHIPVVPDVDPNEYIFVIPSQLFTVPQAVDSPRTIPDSQEDSGTQSTPAATIEPAHSQLTDPAEAEAVEDLELEASQGGQVLELEVSHTDIPSDQPDSATHHHDSPSFLLEHQSSPGSPSPDPSLEPTEALVDEDDLHKDSSLSGFLTQPDYDIPLPSQEVDNSTRNSPPTSASSSFNFQRASSSPILSEQAAQPVHSFQIASTHGLEHFRTESQEALPHSQAILDSNAVSAQEFKATVQESNSLGSGSFVSAFATVSGRTNFHSLETGSGHLFPGRNSFSHHFRMDPPRDAVQELRDALLKSSQRTSTPSGFLEGTNETVPSQTPVFRDAVEELKSTIPRFEFAQTAAESAFQSRPEAPKQRSAIDELNEGITLARQRQTMDVDPSPSPFQYSNSISELSAELPVLGTHSETFAQLPTTVAPSDLTTSVELPHVVDHEPIDMLTDNTEFCEDARPDTSSGYVHDHEQPDHDRTEFIVTLPLASSARAVYLATIREYHDVMVQFGKSFSESLYAIPEAQLVAKMDTLFGRLQAVCDLPAYDEKMHDLESEEMMKHATNSNSKYSFLYEFLTCLSDTSPRILVISQPGRVFDYLEAVIKTTSHSYKVLGKPDASAEDASLILADSSQDLSSIRGGIEVVILFDKAARSANLPVSLGYVPTTMLSLVAAYSLEHIELQIQREHPNIAGLEKQNALNLITAALRRYLESPERGIVEPHLAAPLFANYIRNPDSGIDYDTHELPEDVFDVWLNSSQIQTSQVEASDALNSRKRHIEEDNLVIAKRPKTMINSVTGPISDLLRDFLAKHDVEEESSSNRVEVSVALLERLAAKEHNLEEQLAAQTSACNKYRELAKNQELQRLSWEKSLNSLQPAYHEALKDRKQFETDCKAAQERASAAVQQLETSKAQTKSLKEKVRALESELASIKATLDGPSIPDAARIGQLERELRQERDGVQAMKNRADGMQEQAAYLRERHVDSTNKFHGQQVEIKNLQAEIARLNRRDIDAAVEINRMHVQSEHELTTKQFEEFKVIIHDREQELSRLRQELQAYKSSRRETRSPRIMSPRPSRGATAAGSRGTSPALPTNSDPAAPGGMNYIGGNNSRLSHLRVE</sequence>
<dbReference type="InterPro" id="IPR000953">
    <property type="entry name" value="Chromo/chromo_shadow_dom"/>
</dbReference>
<feature type="domain" description="Chromo" evidence="4">
    <location>
        <begin position="30"/>
        <end position="71"/>
    </location>
</feature>
<evidence type="ECO:0000256" key="1">
    <source>
        <dbReference type="ARBA" id="ARBA00011353"/>
    </source>
</evidence>
<name>A0AAN7BW02_9PEZI</name>
<feature type="compositionally biased region" description="Low complexity" evidence="3">
    <location>
        <begin position="1207"/>
        <end position="1216"/>
    </location>
</feature>
<feature type="compositionally biased region" description="Basic and acidic residues" evidence="3">
    <location>
        <begin position="57"/>
        <end position="69"/>
    </location>
</feature>
<dbReference type="PROSITE" id="PS50013">
    <property type="entry name" value="CHROMO_2"/>
    <property type="match status" value="1"/>
</dbReference>
<evidence type="ECO:0000259" key="4">
    <source>
        <dbReference type="PROSITE" id="PS50013"/>
    </source>
</evidence>
<gene>
    <name evidence="5" type="ORF">QBC38DRAFT_42437</name>
</gene>
<feature type="region of interest" description="Disordered" evidence="3">
    <location>
        <begin position="239"/>
        <end position="277"/>
    </location>
</feature>
<feature type="region of interest" description="Disordered" evidence="3">
    <location>
        <begin position="49"/>
        <end position="69"/>
    </location>
</feature>
<dbReference type="InterPro" id="IPR038609">
    <property type="entry name" value="HDA1_su2/3_sf"/>
</dbReference>
<dbReference type="CDD" id="cd00024">
    <property type="entry name" value="CD_CSD"/>
    <property type="match status" value="1"/>
</dbReference>
<reference evidence="5" key="2">
    <citation type="submission" date="2023-05" db="EMBL/GenBank/DDBJ databases">
        <authorList>
            <consortium name="Lawrence Berkeley National Laboratory"/>
            <person name="Steindorff A."/>
            <person name="Hensen N."/>
            <person name="Bonometti L."/>
            <person name="Westerberg I."/>
            <person name="Brannstrom I.O."/>
            <person name="Guillou S."/>
            <person name="Cros-Aarteil S."/>
            <person name="Calhoun S."/>
            <person name="Haridas S."/>
            <person name="Kuo A."/>
            <person name="Mondo S."/>
            <person name="Pangilinan J."/>
            <person name="Riley R."/>
            <person name="Labutti K."/>
            <person name="Andreopoulos B."/>
            <person name="Lipzen A."/>
            <person name="Chen C."/>
            <person name="Yanf M."/>
            <person name="Daum C."/>
            <person name="Ng V."/>
            <person name="Clum A."/>
            <person name="Ohm R."/>
            <person name="Martin F."/>
            <person name="Silar P."/>
            <person name="Natvig D."/>
            <person name="Lalanne C."/>
            <person name="Gautier V."/>
            <person name="Ament-Velasquez S.L."/>
            <person name="Kruys A."/>
            <person name="Hutchinson M.I."/>
            <person name="Powell A.J."/>
            <person name="Barry K."/>
            <person name="Miller A.N."/>
            <person name="Grigoriev I.V."/>
            <person name="Debuchy R."/>
            <person name="Gladieux P."/>
            <person name="Thoren M.H."/>
            <person name="Johannesson H."/>
        </authorList>
    </citation>
    <scope>NUCLEOTIDE SEQUENCE</scope>
    <source>
        <strain evidence="5">CBS 990.96</strain>
    </source>
</reference>
<evidence type="ECO:0000256" key="3">
    <source>
        <dbReference type="SAM" id="MobiDB-lite"/>
    </source>
</evidence>
<dbReference type="InterPro" id="IPR016197">
    <property type="entry name" value="Chromo-like_dom_sf"/>
</dbReference>
<feature type="compositionally biased region" description="Low complexity" evidence="3">
    <location>
        <begin position="321"/>
        <end position="334"/>
    </location>
</feature>
<evidence type="ECO:0000313" key="6">
    <source>
        <dbReference type="Proteomes" id="UP001301958"/>
    </source>
</evidence>
<keyword evidence="2" id="KW-0175">Coiled coil</keyword>
<feature type="compositionally biased region" description="Polar residues" evidence="3">
    <location>
        <begin position="108"/>
        <end position="131"/>
    </location>
</feature>
<reference evidence="5" key="1">
    <citation type="journal article" date="2023" name="Mol. Phylogenet. Evol.">
        <title>Genome-scale phylogeny and comparative genomics of the fungal order Sordariales.</title>
        <authorList>
            <person name="Hensen N."/>
            <person name="Bonometti L."/>
            <person name="Westerberg I."/>
            <person name="Brannstrom I.O."/>
            <person name="Guillou S."/>
            <person name="Cros-Aarteil S."/>
            <person name="Calhoun S."/>
            <person name="Haridas S."/>
            <person name="Kuo A."/>
            <person name="Mondo S."/>
            <person name="Pangilinan J."/>
            <person name="Riley R."/>
            <person name="LaButti K."/>
            <person name="Andreopoulos B."/>
            <person name="Lipzen A."/>
            <person name="Chen C."/>
            <person name="Yan M."/>
            <person name="Daum C."/>
            <person name="Ng V."/>
            <person name="Clum A."/>
            <person name="Steindorff A."/>
            <person name="Ohm R.A."/>
            <person name="Martin F."/>
            <person name="Silar P."/>
            <person name="Natvig D.O."/>
            <person name="Lalanne C."/>
            <person name="Gautier V."/>
            <person name="Ament-Velasquez S.L."/>
            <person name="Kruys A."/>
            <person name="Hutchinson M.I."/>
            <person name="Powell A.J."/>
            <person name="Barry K."/>
            <person name="Miller A.N."/>
            <person name="Grigoriev I.V."/>
            <person name="Debuchy R."/>
            <person name="Gladieux P."/>
            <person name="Hiltunen Thoren M."/>
            <person name="Johannesson H."/>
        </authorList>
    </citation>
    <scope>NUCLEOTIDE SEQUENCE</scope>
    <source>
        <strain evidence="5">CBS 990.96</strain>
    </source>
</reference>
<comment type="subunit">
    <text evidence="1">Component of the NuA4 histone acetyltransferase complex.</text>
</comment>
<feature type="region of interest" description="Disordered" evidence="3">
    <location>
        <begin position="1"/>
        <end position="27"/>
    </location>
</feature>
<feature type="region of interest" description="Disordered" evidence="3">
    <location>
        <begin position="179"/>
        <end position="212"/>
    </location>
</feature>
<dbReference type="Gene3D" id="3.40.50.12360">
    <property type="match status" value="1"/>
</dbReference>
<dbReference type="SUPFAM" id="SSF54160">
    <property type="entry name" value="Chromo domain-like"/>
    <property type="match status" value="1"/>
</dbReference>